<dbReference type="InterPro" id="IPR024294">
    <property type="entry name" value="DUF3810"/>
</dbReference>
<gene>
    <name evidence="2" type="ORF">IAB14_01125</name>
</gene>
<evidence type="ECO:0000313" key="3">
    <source>
        <dbReference type="Proteomes" id="UP000886891"/>
    </source>
</evidence>
<evidence type="ECO:0000313" key="2">
    <source>
        <dbReference type="EMBL" id="HIU99698.1"/>
    </source>
</evidence>
<proteinExistence type="predicted"/>
<keyword evidence="1" id="KW-0472">Membrane</keyword>
<organism evidence="2 3">
    <name type="scientific">Candidatus Stercoripulliclostridium merdipullorum</name>
    <dbReference type="NCBI Taxonomy" id="2840952"/>
    <lineage>
        <taxon>Bacteria</taxon>
        <taxon>Bacillati</taxon>
        <taxon>Bacillota</taxon>
        <taxon>Clostridia</taxon>
        <taxon>Eubacteriales</taxon>
        <taxon>Candidatus Stercoripulliclostridium</taxon>
    </lineage>
</organism>
<dbReference type="EMBL" id="DVOH01000012">
    <property type="protein sequence ID" value="HIU99698.1"/>
    <property type="molecule type" value="Genomic_DNA"/>
</dbReference>
<reference evidence="2" key="2">
    <citation type="journal article" date="2021" name="PeerJ">
        <title>Extensive microbial diversity within the chicken gut microbiome revealed by metagenomics and culture.</title>
        <authorList>
            <person name="Gilroy R."/>
            <person name="Ravi A."/>
            <person name="Getino M."/>
            <person name="Pursley I."/>
            <person name="Horton D.L."/>
            <person name="Alikhan N.F."/>
            <person name="Baker D."/>
            <person name="Gharbi K."/>
            <person name="Hall N."/>
            <person name="Watson M."/>
            <person name="Adriaenssens E.M."/>
            <person name="Foster-Nyarko E."/>
            <person name="Jarju S."/>
            <person name="Secka A."/>
            <person name="Antonio M."/>
            <person name="Oren A."/>
            <person name="Chaudhuri R.R."/>
            <person name="La Ragione R."/>
            <person name="Hildebrand F."/>
            <person name="Pallen M.J."/>
        </authorList>
    </citation>
    <scope>NUCLEOTIDE SEQUENCE</scope>
    <source>
        <strain evidence="2">23406</strain>
    </source>
</reference>
<evidence type="ECO:0000256" key="1">
    <source>
        <dbReference type="SAM" id="Phobius"/>
    </source>
</evidence>
<comment type="caution">
    <text evidence="2">The sequence shown here is derived from an EMBL/GenBank/DDBJ whole genome shotgun (WGS) entry which is preliminary data.</text>
</comment>
<keyword evidence="1" id="KW-1133">Transmembrane helix</keyword>
<feature type="transmembrane region" description="Helical" evidence="1">
    <location>
        <begin position="96"/>
        <end position="114"/>
    </location>
</feature>
<keyword evidence="1" id="KW-0812">Transmembrane</keyword>
<feature type="transmembrane region" description="Helical" evidence="1">
    <location>
        <begin position="61"/>
        <end position="84"/>
    </location>
</feature>
<sequence>MPCKYVRLRRLALFSLITGLFALGAALLARIPAVAETVFAKGISRAYITAVGYVTSALPFSLFELLVALAVVLAAVTLGRWIYWGVRHKKLKILQSFLRVVAVVMTVVAVYVLTATCNYHRAPVEDVPAADLSADELEGAANLFLADFNALAHTVQRDSDGKLINPYGFQGLCDRIRAQYQTLGDYYNSFTPTPKKLLFSDVVSAFGIIGISFQPTAEANINTNTPDGALPPLIAHELAHNKGVMREGDANLIAAYLTLTSDDPYLRYTGYLDTFGELIAALRLHKKDALADELLKQIDPLIRRDQQDIRDAYAAFDSWINDVGTFFNNLYLKLSGIEAGVGSYRPDGSVVITPAPDGTLRPTVRYSPIQQLYGGIYRAKTA</sequence>
<reference evidence="2" key="1">
    <citation type="submission" date="2020-10" db="EMBL/GenBank/DDBJ databases">
        <authorList>
            <person name="Gilroy R."/>
        </authorList>
    </citation>
    <scope>NUCLEOTIDE SEQUENCE</scope>
    <source>
        <strain evidence="2">23406</strain>
    </source>
</reference>
<dbReference type="Pfam" id="PF12725">
    <property type="entry name" value="DUF3810"/>
    <property type="match status" value="1"/>
</dbReference>
<dbReference type="AlphaFoldDB" id="A0A9D1NAT8"/>
<accession>A0A9D1NAT8</accession>
<dbReference type="Proteomes" id="UP000886891">
    <property type="component" value="Unassembled WGS sequence"/>
</dbReference>
<protein>
    <submittedName>
        <fullName evidence="2">DUF3810 domain-containing protein</fullName>
    </submittedName>
</protein>
<name>A0A9D1NAT8_9FIRM</name>